<dbReference type="InterPro" id="IPR002197">
    <property type="entry name" value="HTH_Fis"/>
</dbReference>
<dbReference type="PROSITE" id="PS50110">
    <property type="entry name" value="RESPONSE_REGULATORY"/>
    <property type="match status" value="1"/>
</dbReference>
<dbReference type="Pfam" id="PF00158">
    <property type="entry name" value="Sigma54_activat"/>
    <property type="match status" value="1"/>
</dbReference>
<dbReference type="RefSeq" id="WP_145846022.1">
    <property type="nucleotide sequence ID" value="NZ_CP042239.1"/>
</dbReference>
<dbReference type="SUPFAM" id="SSF52540">
    <property type="entry name" value="P-loop containing nucleoside triphosphate hydrolases"/>
    <property type="match status" value="1"/>
</dbReference>
<keyword evidence="11" id="KW-1185">Reference proteome</keyword>
<dbReference type="GO" id="GO:0000160">
    <property type="term" value="P:phosphorelay signal transduction system"/>
    <property type="evidence" value="ECO:0007669"/>
    <property type="project" value="UniProtKB-KW"/>
</dbReference>
<keyword evidence="2" id="KW-0067">ATP-binding</keyword>
<evidence type="ECO:0000256" key="6">
    <source>
        <dbReference type="ARBA" id="ARBA00023163"/>
    </source>
</evidence>
<feature type="domain" description="Response regulatory" evidence="9">
    <location>
        <begin position="4"/>
        <end position="115"/>
    </location>
</feature>
<sequence>MQIRLMIVGSSGGAFGEAAQMARDLGAEVMLAHTPVAALEQLRETGAGLVMIDVESDVAAFMKDLQAERFAVPVLACGIDAPADRAVAAVRAGAKDYIPLPPDRDLIAAAIAQLAQIDTGSLIGDDPAFLRALDFARAMAPAHAPILITGERGSGKERVAHATHAASGRHGFITVECAGVAPNVLESELFGHEVGAFDGARATRRGAFVTARGGTLFLRDIDRLPAPLQLRVLEAMAEADAPNVIASTTRDLTLFVEAGAFRSDLLARFALATVALPPLRNRGGDIRLLAASFAIRFAAMQGQPSPLIDPAAERLLAHYDWPGNIAELQDAMHRAVLLAPDGYIGPEAIVLADGSRITATAPATGRPVIASLVGQTVEEVERALILETLERCQGNRTSASQILGISVRTMRNKLKAFVEAGIAVAPAA</sequence>
<dbReference type="GO" id="GO:0005524">
    <property type="term" value="F:ATP binding"/>
    <property type="evidence" value="ECO:0007669"/>
    <property type="project" value="UniProtKB-KW"/>
</dbReference>
<dbReference type="InterPro" id="IPR011006">
    <property type="entry name" value="CheY-like_superfamily"/>
</dbReference>
<gene>
    <name evidence="10" type="ORF">FPZ54_07055</name>
</gene>
<dbReference type="Gene3D" id="3.40.50.300">
    <property type="entry name" value="P-loop containing nucleotide triphosphate hydrolases"/>
    <property type="match status" value="1"/>
</dbReference>
<dbReference type="SUPFAM" id="SSF46689">
    <property type="entry name" value="Homeodomain-like"/>
    <property type="match status" value="1"/>
</dbReference>
<evidence type="ECO:0000256" key="7">
    <source>
        <dbReference type="PROSITE-ProRule" id="PRU00169"/>
    </source>
</evidence>
<evidence type="ECO:0000259" key="8">
    <source>
        <dbReference type="PROSITE" id="PS50045"/>
    </source>
</evidence>
<dbReference type="EMBL" id="CP042239">
    <property type="protein sequence ID" value="QDX25803.1"/>
    <property type="molecule type" value="Genomic_DNA"/>
</dbReference>
<dbReference type="InterPro" id="IPR001789">
    <property type="entry name" value="Sig_transdc_resp-reg_receiver"/>
</dbReference>
<feature type="modified residue" description="4-aspartylphosphate" evidence="7">
    <location>
        <position position="53"/>
    </location>
</feature>
<name>A0A518REE7_9SPHN</name>
<evidence type="ECO:0000313" key="10">
    <source>
        <dbReference type="EMBL" id="QDX25803.1"/>
    </source>
</evidence>
<dbReference type="PROSITE" id="PS50045">
    <property type="entry name" value="SIGMA54_INTERACT_4"/>
    <property type="match status" value="1"/>
</dbReference>
<keyword evidence="3" id="KW-0902">Two-component regulatory system</keyword>
<evidence type="ECO:0000313" key="11">
    <source>
        <dbReference type="Proteomes" id="UP000318055"/>
    </source>
</evidence>
<dbReference type="Gene3D" id="3.40.50.2300">
    <property type="match status" value="1"/>
</dbReference>
<proteinExistence type="predicted"/>
<keyword evidence="4" id="KW-0805">Transcription regulation</keyword>
<dbReference type="Gene3D" id="1.10.8.60">
    <property type="match status" value="1"/>
</dbReference>
<organism evidence="10 11">
    <name type="scientific">Sphingomonas suaedae</name>
    <dbReference type="NCBI Taxonomy" id="2599297"/>
    <lineage>
        <taxon>Bacteria</taxon>
        <taxon>Pseudomonadati</taxon>
        <taxon>Pseudomonadota</taxon>
        <taxon>Alphaproteobacteria</taxon>
        <taxon>Sphingomonadales</taxon>
        <taxon>Sphingomonadaceae</taxon>
        <taxon>Sphingomonas</taxon>
    </lineage>
</organism>
<dbReference type="Pfam" id="PF25601">
    <property type="entry name" value="AAA_lid_14"/>
    <property type="match status" value="1"/>
</dbReference>
<evidence type="ECO:0000256" key="4">
    <source>
        <dbReference type="ARBA" id="ARBA00023015"/>
    </source>
</evidence>
<dbReference type="InterPro" id="IPR027417">
    <property type="entry name" value="P-loop_NTPase"/>
</dbReference>
<dbReference type="InterPro" id="IPR002078">
    <property type="entry name" value="Sigma_54_int"/>
</dbReference>
<feature type="domain" description="Sigma-54 factor interaction" evidence="8">
    <location>
        <begin position="122"/>
        <end position="337"/>
    </location>
</feature>
<dbReference type="CDD" id="cd00009">
    <property type="entry name" value="AAA"/>
    <property type="match status" value="1"/>
</dbReference>
<keyword evidence="7" id="KW-0597">Phosphoprotein</keyword>
<dbReference type="Proteomes" id="UP000318055">
    <property type="component" value="Chromosome"/>
</dbReference>
<dbReference type="InterPro" id="IPR009057">
    <property type="entry name" value="Homeodomain-like_sf"/>
</dbReference>
<dbReference type="OrthoDB" id="9154941at2"/>
<dbReference type="SMART" id="SM00382">
    <property type="entry name" value="AAA"/>
    <property type="match status" value="1"/>
</dbReference>
<protein>
    <submittedName>
        <fullName evidence="10">Sigma-54-dependent Fis family transcriptional regulator</fullName>
    </submittedName>
</protein>
<dbReference type="InterPro" id="IPR058031">
    <property type="entry name" value="AAA_lid_NorR"/>
</dbReference>
<dbReference type="Pfam" id="PF02954">
    <property type="entry name" value="HTH_8"/>
    <property type="match status" value="1"/>
</dbReference>
<dbReference type="SUPFAM" id="SSF52172">
    <property type="entry name" value="CheY-like"/>
    <property type="match status" value="1"/>
</dbReference>
<dbReference type="GO" id="GO:0043565">
    <property type="term" value="F:sequence-specific DNA binding"/>
    <property type="evidence" value="ECO:0007669"/>
    <property type="project" value="InterPro"/>
</dbReference>
<evidence type="ECO:0000256" key="1">
    <source>
        <dbReference type="ARBA" id="ARBA00022741"/>
    </source>
</evidence>
<keyword evidence="1" id="KW-0547">Nucleotide-binding</keyword>
<evidence type="ECO:0000256" key="2">
    <source>
        <dbReference type="ARBA" id="ARBA00022840"/>
    </source>
</evidence>
<evidence type="ECO:0000259" key="9">
    <source>
        <dbReference type="PROSITE" id="PS50110"/>
    </source>
</evidence>
<dbReference type="GO" id="GO:0006355">
    <property type="term" value="P:regulation of DNA-templated transcription"/>
    <property type="evidence" value="ECO:0007669"/>
    <property type="project" value="InterPro"/>
</dbReference>
<dbReference type="PRINTS" id="PR01590">
    <property type="entry name" value="HTHFIS"/>
</dbReference>
<keyword evidence="6" id="KW-0804">Transcription</keyword>
<dbReference type="PANTHER" id="PTHR32071:SF21">
    <property type="entry name" value="TRANSCRIPTIONAL REGULATORY PROTEIN FLGR"/>
    <property type="match status" value="1"/>
</dbReference>
<dbReference type="AlphaFoldDB" id="A0A518REE7"/>
<dbReference type="Gene3D" id="1.10.10.60">
    <property type="entry name" value="Homeodomain-like"/>
    <property type="match status" value="1"/>
</dbReference>
<reference evidence="10 11" key="1">
    <citation type="submission" date="2019-07" db="EMBL/GenBank/DDBJ databases">
        <title>Sphingomonas alkalisoli sp. nov., isolated from rhizosphere soil of Suaedae salsa.</title>
        <authorList>
            <person name="Zhang H."/>
            <person name="Xu L."/>
            <person name="Zhang J.-X."/>
            <person name="Sun J.-Q."/>
        </authorList>
    </citation>
    <scope>NUCLEOTIDE SEQUENCE [LARGE SCALE GENOMIC DNA]</scope>
    <source>
        <strain evidence="10 11">XS-10</strain>
    </source>
</reference>
<keyword evidence="5" id="KW-0238">DNA-binding</keyword>
<dbReference type="InterPro" id="IPR003593">
    <property type="entry name" value="AAA+_ATPase"/>
</dbReference>
<dbReference type="KEGG" id="ssua:FPZ54_07055"/>
<evidence type="ECO:0000256" key="5">
    <source>
        <dbReference type="ARBA" id="ARBA00023125"/>
    </source>
</evidence>
<accession>A0A518REE7</accession>
<evidence type="ECO:0000256" key="3">
    <source>
        <dbReference type="ARBA" id="ARBA00023012"/>
    </source>
</evidence>
<dbReference type="PANTHER" id="PTHR32071">
    <property type="entry name" value="TRANSCRIPTIONAL REGULATORY PROTEIN"/>
    <property type="match status" value="1"/>
</dbReference>